<dbReference type="OrthoDB" id="5457012at2"/>
<dbReference type="PRINTS" id="PR00080">
    <property type="entry name" value="SDRFAMILY"/>
</dbReference>
<evidence type="ECO:0000313" key="4">
    <source>
        <dbReference type="Proteomes" id="UP000321464"/>
    </source>
</evidence>
<dbReference type="Proteomes" id="UP000321464">
    <property type="component" value="Unassembled WGS sequence"/>
</dbReference>
<name>A0A512APC8_9SPHN</name>
<dbReference type="FunFam" id="3.40.50.720:FF:000084">
    <property type="entry name" value="Short-chain dehydrogenase reductase"/>
    <property type="match status" value="1"/>
</dbReference>
<proteinExistence type="inferred from homology"/>
<sequence length="247" mass="25538">MGRVAGKIALITGGASGLGAADAALLASEGATVYLTDVDTALGQSVAASIPGSTFIAHDVRSEEAWRSIIERIRSEHDRLDILVNNAGVVNFGTIEECTLESFRFVNSVMSEGTFLGCHTAIPLMKAGGGGSIINMGSIAGIKGVSAIPGYCAAKGAIHALTRCVAVYCREQANGIRCNAIVAGSIRTPMTMRALADMPEDSPSFEELEGHGQGQPSDVANMVLYLASDEARHVNGASLVIDNGETA</sequence>
<dbReference type="RefSeq" id="WP_147160870.1">
    <property type="nucleotide sequence ID" value="NZ_BJYR01000023.1"/>
</dbReference>
<dbReference type="SUPFAM" id="SSF51735">
    <property type="entry name" value="NAD(P)-binding Rossmann-fold domains"/>
    <property type="match status" value="1"/>
</dbReference>
<reference evidence="3 4" key="1">
    <citation type="submission" date="2019-07" db="EMBL/GenBank/DDBJ databases">
        <title>Whole genome shotgun sequence of Novosphingobium sediminis NBRC 106119.</title>
        <authorList>
            <person name="Hosoyama A."/>
            <person name="Uohara A."/>
            <person name="Ohji S."/>
            <person name="Ichikawa N."/>
        </authorList>
    </citation>
    <scope>NUCLEOTIDE SEQUENCE [LARGE SCALE GENOMIC DNA]</scope>
    <source>
        <strain evidence="3 4">NBRC 106119</strain>
    </source>
</reference>
<comment type="caution">
    <text evidence="3">The sequence shown here is derived from an EMBL/GenBank/DDBJ whole genome shotgun (WGS) entry which is preliminary data.</text>
</comment>
<dbReference type="GO" id="GO:0016491">
    <property type="term" value="F:oxidoreductase activity"/>
    <property type="evidence" value="ECO:0007669"/>
    <property type="project" value="UniProtKB-KW"/>
</dbReference>
<dbReference type="InterPro" id="IPR020904">
    <property type="entry name" value="Sc_DH/Rdtase_CS"/>
</dbReference>
<dbReference type="PROSITE" id="PS00061">
    <property type="entry name" value="ADH_SHORT"/>
    <property type="match status" value="1"/>
</dbReference>
<evidence type="ECO:0000256" key="2">
    <source>
        <dbReference type="ARBA" id="ARBA00023002"/>
    </source>
</evidence>
<dbReference type="PANTHER" id="PTHR43180:SF66">
    <property type="entry name" value="SHORT-CHAIN DEHYDROGENASE_REDUCTASE FAMILY PROTEIN"/>
    <property type="match status" value="1"/>
</dbReference>
<dbReference type="EMBL" id="BJYR01000023">
    <property type="protein sequence ID" value="GEO01562.1"/>
    <property type="molecule type" value="Genomic_DNA"/>
</dbReference>
<gene>
    <name evidence="3" type="ORF">NSE01_33940</name>
</gene>
<dbReference type="AlphaFoldDB" id="A0A512APC8"/>
<keyword evidence="4" id="KW-1185">Reference proteome</keyword>
<evidence type="ECO:0000256" key="1">
    <source>
        <dbReference type="ARBA" id="ARBA00006484"/>
    </source>
</evidence>
<accession>A0A512APC8</accession>
<dbReference type="InterPro" id="IPR002347">
    <property type="entry name" value="SDR_fam"/>
</dbReference>
<dbReference type="Pfam" id="PF13561">
    <property type="entry name" value="adh_short_C2"/>
    <property type="match status" value="1"/>
</dbReference>
<dbReference type="PRINTS" id="PR00081">
    <property type="entry name" value="GDHRDH"/>
</dbReference>
<protein>
    <submittedName>
        <fullName evidence="3">Short-chain dehydrogenase</fullName>
    </submittedName>
</protein>
<dbReference type="Gene3D" id="3.40.50.720">
    <property type="entry name" value="NAD(P)-binding Rossmann-like Domain"/>
    <property type="match status" value="1"/>
</dbReference>
<dbReference type="InterPro" id="IPR036291">
    <property type="entry name" value="NAD(P)-bd_dom_sf"/>
</dbReference>
<dbReference type="PANTHER" id="PTHR43180">
    <property type="entry name" value="3-OXOACYL-(ACYL-CARRIER-PROTEIN) REDUCTASE (AFU_ORTHOLOGUE AFUA_6G11210)"/>
    <property type="match status" value="1"/>
</dbReference>
<organism evidence="3 4">
    <name type="scientific">Novosphingobium sediminis</name>
    <dbReference type="NCBI Taxonomy" id="707214"/>
    <lineage>
        <taxon>Bacteria</taxon>
        <taxon>Pseudomonadati</taxon>
        <taxon>Pseudomonadota</taxon>
        <taxon>Alphaproteobacteria</taxon>
        <taxon>Sphingomonadales</taxon>
        <taxon>Sphingomonadaceae</taxon>
        <taxon>Novosphingobium</taxon>
    </lineage>
</organism>
<evidence type="ECO:0000313" key="3">
    <source>
        <dbReference type="EMBL" id="GEO01562.1"/>
    </source>
</evidence>
<comment type="similarity">
    <text evidence="1">Belongs to the short-chain dehydrogenases/reductases (SDR) family.</text>
</comment>
<keyword evidence="2" id="KW-0560">Oxidoreductase</keyword>